<evidence type="ECO:0000313" key="1">
    <source>
        <dbReference type="EMBL" id="ERH18750.1"/>
    </source>
</evidence>
<name>U1PRT4_9ACTO</name>
<accession>U1PRT4</accession>
<protein>
    <submittedName>
        <fullName evidence="1">Uncharacterized protein</fullName>
    </submittedName>
</protein>
<sequence length="57" mass="6885">MSGVRKKEYGLSDDTWTRATRELEDMGLLESWYVRNQDHQGEPRRRKVYKLLTPWSN</sequence>
<organism evidence="1 2">
    <name type="scientific">Actinomyces johnsonii F0510</name>
    <dbReference type="NCBI Taxonomy" id="1227262"/>
    <lineage>
        <taxon>Bacteria</taxon>
        <taxon>Bacillati</taxon>
        <taxon>Actinomycetota</taxon>
        <taxon>Actinomycetes</taxon>
        <taxon>Actinomycetales</taxon>
        <taxon>Actinomycetaceae</taxon>
        <taxon>Actinomyces</taxon>
    </lineage>
</organism>
<dbReference type="HOGENOM" id="CLU_2986174_0_0_11"/>
<evidence type="ECO:0000313" key="2">
    <source>
        <dbReference type="Proteomes" id="UP000016498"/>
    </source>
</evidence>
<reference evidence="1 2" key="1">
    <citation type="submission" date="2013-06" db="EMBL/GenBank/DDBJ databases">
        <authorList>
            <person name="Weinstock G."/>
            <person name="Sodergren E."/>
            <person name="Lobos E.A."/>
            <person name="Fulton L."/>
            <person name="Fulton R."/>
            <person name="Courtney L."/>
            <person name="Fronick C."/>
            <person name="O'Laughlin M."/>
            <person name="Godfrey J."/>
            <person name="Wilson R.M."/>
            <person name="Miner T."/>
            <person name="Farmer C."/>
            <person name="Delehaunty K."/>
            <person name="Cordes M."/>
            <person name="Minx P."/>
            <person name="Tomlinson C."/>
            <person name="Chen J."/>
            <person name="Wollam A."/>
            <person name="Pepin K.H."/>
            <person name="Bhonagiri V."/>
            <person name="Zhang X."/>
            <person name="Warren W."/>
            <person name="Mitreva M."/>
            <person name="Mardis E.R."/>
            <person name="Wilson R.K."/>
        </authorList>
    </citation>
    <scope>NUCLEOTIDE SEQUENCE [LARGE SCALE GENOMIC DNA]</scope>
    <source>
        <strain evidence="1 2">F0510</strain>
    </source>
</reference>
<dbReference type="Proteomes" id="UP000016498">
    <property type="component" value="Unassembled WGS sequence"/>
</dbReference>
<gene>
    <name evidence="1" type="ORF">HMPREF1549_01609</name>
</gene>
<dbReference type="AlphaFoldDB" id="U1PRT4"/>
<proteinExistence type="predicted"/>
<dbReference type="EMBL" id="AWSD01000159">
    <property type="protein sequence ID" value="ERH18750.1"/>
    <property type="molecule type" value="Genomic_DNA"/>
</dbReference>
<comment type="caution">
    <text evidence="1">The sequence shown here is derived from an EMBL/GenBank/DDBJ whole genome shotgun (WGS) entry which is preliminary data.</text>
</comment>